<dbReference type="Gene3D" id="3.30.420.180">
    <property type="entry name" value="CobE/GbiG C-terminal domain"/>
    <property type="match status" value="1"/>
</dbReference>
<keyword evidence="6" id="KW-1185">Reference proteome</keyword>
<gene>
    <name evidence="5" type="ORF">F7Q99_20440</name>
</gene>
<dbReference type="GO" id="GO:0008168">
    <property type="term" value="F:methyltransferase activity"/>
    <property type="evidence" value="ECO:0007669"/>
    <property type="project" value="InterPro"/>
</dbReference>
<dbReference type="InterPro" id="IPR038029">
    <property type="entry name" value="GbiG_N_sf"/>
</dbReference>
<dbReference type="InterPro" id="IPR036518">
    <property type="entry name" value="CobE/GbiG_C_sf"/>
</dbReference>
<feature type="domain" description="Tetrapyrrole methylase" evidence="2">
    <location>
        <begin position="298"/>
        <end position="373"/>
    </location>
</feature>
<dbReference type="InterPro" id="IPR051810">
    <property type="entry name" value="Precorrin_MeTrfase"/>
</dbReference>
<evidence type="ECO:0000256" key="1">
    <source>
        <dbReference type="SAM" id="MobiDB-lite"/>
    </source>
</evidence>
<dbReference type="InterPro" id="IPR021744">
    <property type="entry name" value="CbiG_N"/>
</dbReference>
<evidence type="ECO:0000259" key="3">
    <source>
        <dbReference type="Pfam" id="PF01890"/>
    </source>
</evidence>
<reference evidence="5 6" key="1">
    <citation type="submission" date="2019-09" db="EMBL/GenBank/DDBJ databases">
        <title>Genome Sequences of Streptomyces kaniharaensis ATCC 21070.</title>
        <authorList>
            <person name="Zhu W."/>
            <person name="De Crecy-Lagard V."/>
            <person name="Richards N.G."/>
        </authorList>
    </citation>
    <scope>NUCLEOTIDE SEQUENCE [LARGE SCALE GENOMIC DNA]</scope>
    <source>
        <strain evidence="5 6">SF-557</strain>
    </source>
</reference>
<dbReference type="SUPFAM" id="SSF159664">
    <property type="entry name" value="CobE/GbiG C-terminal domain-like"/>
    <property type="match status" value="1"/>
</dbReference>
<evidence type="ECO:0000313" key="6">
    <source>
        <dbReference type="Proteomes" id="UP000450000"/>
    </source>
</evidence>
<dbReference type="Gene3D" id="3.40.1010.10">
    <property type="entry name" value="Cobalt-precorrin-4 Transmethylase, Domain 1"/>
    <property type="match status" value="1"/>
</dbReference>
<dbReference type="InterPro" id="IPR014777">
    <property type="entry name" value="4pyrrole_Mease_sub1"/>
</dbReference>
<evidence type="ECO:0008006" key="7">
    <source>
        <dbReference type="Google" id="ProtNLM"/>
    </source>
</evidence>
<dbReference type="RefSeq" id="WP_153463414.1">
    <property type="nucleotide sequence ID" value="NZ_WBOF01000001.1"/>
</dbReference>
<dbReference type="Proteomes" id="UP000450000">
    <property type="component" value="Unassembled WGS sequence"/>
</dbReference>
<dbReference type="InterPro" id="IPR000878">
    <property type="entry name" value="4pyrrol_Mease"/>
</dbReference>
<dbReference type="PANTHER" id="PTHR47036:SF1">
    <property type="entry name" value="COBALT-FACTOR III C(17)-METHYLTRANSFERASE-RELATED"/>
    <property type="match status" value="1"/>
</dbReference>
<dbReference type="GO" id="GO:0009236">
    <property type="term" value="P:cobalamin biosynthetic process"/>
    <property type="evidence" value="ECO:0007669"/>
    <property type="project" value="InterPro"/>
</dbReference>
<feature type="compositionally biased region" description="Pro residues" evidence="1">
    <location>
        <begin position="134"/>
        <end position="148"/>
    </location>
</feature>
<evidence type="ECO:0000259" key="4">
    <source>
        <dbReference type="Pfam" id="PF11760"/>
    </source>
</evidence>
<protein>
    <recommendedName>
        <fullName evidence="7">Cobalamin biosynthesis protein CbiG</fullName>
    </recommendedName>
</protein>
<dbReference type="Pfam" id="PF00590">
    <property type="entry name" value="TP_methylase"/>
    <property type="match status" value="1"/>
</dbReference>
<dbReference type="EMBL" id="WBOF01000001">
    <property type="protein sequence ID" value="MQS14569.1"/>
    <property type="molecule type" value="Genomic_DNA"/>
</dbReference>
<dbReference type="SUPFAM" id="SSF159672">
    <property type="entry name" value="CbiG N-terminal domain-like"/>
    <property type="match status" value="1"/>
</dbReference>
<dbReference type="Pfam" id="PF11760">
    <property type="entry name" value="CbiG_N"/>
    <property type="match status" value="1"/>
</dbReference>
<dbReference type="OrthoDB" id="9804789at2"/>
<proteinExistence type="predicted"/>
<evidence type="ECO:0000313" key="5">
    <source>
        <dbReference type="EMBL" id="MQS14569.1"/>
    </source>
</evidence>
<dbReference type="InterPro" id="IPR035996">
    <property type="entry name" value="4pyrrol_Methylase_sf"/>
</dbReference>
<feature type="domain" description="Cobalamin synthesis G N-terminal" evidence="4">
    <location>
        <begin position="46"/>
        <end position="116"/>
    </location>
</feature>
<feature type="region of interest" description="Disordered" evidence="1">
    <location>
        <begin position="123"/>
        <end position="163"/>
    </location>
</feature>
<dbReference type="AlphaFoldDB" id="A0A6N7KVE4"/>
<dbReference type="Pfam" id="PF01890">
    <property type="entry name" value="CbiG_C"/>
    <property type="match status" value="1"/>
</dbReference>
<feature type="domain" description="CobE/GbiG C-terminal" evidence="3">
    <location>
        <begin position="173"/>
        <end position="291"/>
    </location>
</feature>
<dbReference type="InterPro" id="IPR002750">
    <property type="entry name" value="CobE/GbiG_C"/>
</dbReference>
<accession>A0A6N7KVE4</accession>
<dbReference type="PANTHER" id="PTHR47036">
    <property type="entry name" value="COBALT-FACTOR III C(17)-METHYLTRANSFERASE-RELATED"/>
    <property type="match status" value="1"/>
</dbReference>
<organism evidence="5 6">
    <name type="scientific">Streptomyces kaniharaensis</name>
    <dbReference type="NCBI Taxonomy" id="212423"/>
    <lineage>
        <taxon>Bacteria</taxon>
        <taxon>Bacillati</taxon>
        <taxon>Actinomycetota</taxon>
        <taxon>Actinomycetes</taxon>
        <taxon>Kitasatosporales</taxon>
        <taxon>Streptomycetaceae</taxon>
        <taxon>Streptomyces</taxon>
    </lineage>
</organism>
<sequence>MIGLVAVDGTVGPLADELHAAWPDSSKAYKAKRGSCFGPPEALGFALHESEHVILFAPLATALHLIDDVGLGRTKDKGLLCVDPQRRYVIPLSADAGTKELAWEVAAVLGVLPVFTDRPSPRESALAELARQAPRPPLDTPTATPPAQEPILRLPDPEDPEYGDDLEVLPRTLVLGIGASSRTEQTEVMRLLGATLKETGLSRTSIARIATIAGKADHPAVIWAHWCLGRAPVDEHLADALAVVPVPNPSAAVDSAVGTASVAEAAALASAPGGELVVAKRKSATATIAIARTALRGRLTLVGLGPGPHDLLVPRALEELRSVSAVVGPEAAVTAIAALLRPATRRVATDDFTEAAVTLASHGHAVALVALGDGTALDAPPGPYDVLRIPGLPAAPENSRQGDPA</sequence>
<evidence type="ECO:0000259" key="2">
    <source>
        <dbReference type="Pfam" id="PF00590"/>
    </source>
</evidence>
<dbReference type="SUPFAM" id="SSF53790">
    <property type="entry name" value="Tetrapyrrole methylase"/>
    <property type="match status" value="1"/>
</dbReference>
<comment type="caution">
    <text evidence="5">The sequence shown here is derived from an EMBL/GenBank/DDBJ whole genome shotgun (WGS) entry which is preliminary data.</text>
</comment>
<name>A0A6N7KVE4_9ACTN</name>